<proteinExistence type="predicted"/>
<dbReference type="OrthoDB" id="591320at2759"/>
<keyword evidence="2" id="KW-1185">Reference proteome</keyword>
<dbReference type="PANTHER" id="PTHR33085:SF113">
    <property type="entry name" value="OS05G0126000 PROTEIN"/>
    <property type="match status" value="1"/>
</dbReference>
<protein>
    <submittedName>
        <fullName evidence="1">Uncharacterized protein</fullName>
    </submittedName>
</protein>
<accession>A0A835KHB3</accession>
<dbReference type="AlphaFoldDB" id="A0A835KHB3"/>
<dbReference type="Gramene" id="Dexi2B01G0001070.1">
    <property type="protein sequence ID" value="Dexi2B01G0001070.1:cds"/>
    <property type="gene ID" value="Dexi2B01G0001070"/>
</dbReference>
<dbReference type="InterPro" id="IPR012871">
    <property type="entry name" value="DUF1668_ORYSA"/>
</dbReference>
<gene>
    <name evidence="1" type="ORF">HU200_016457</name>
</gene>
<evidence type="ECO:0000313" key="1">
    <source>
        <dbReference type="EMBL" id="KAF8731397.1"/>
    </source>
</evidence>
<comment type="caution">
    <text evidence="1">The sequence shown here is derived from an EMBL/GenBank/DDBJ whole genome shotgun (WGS) entry which is preliminary data.</text>
</comment>
<dbReference type="Pfam" id="PF07893">
    <property type="entry name" value="DUF1668"/>
    <property type="match status" value="1"/>
</dbReference>
<evidence type="ECO:0000313" key="2">
    <source>
        <dbReference type="Proteomes" id="UP000636709"/>
    </source>
</evidence>
<organism evidence="1 2">
    <name type="scientific">Digitaria exilis</name>
    <dbReference type="NCBI Taxonomy" id="1010633"/>
    <lineage>
        <taxon>Eukaryota</taxon>
        <taxon>Viridiplantae</taxon>
        <taxon>Streptophyta</taxon>
        <taxon>Embryophyta</taxon>
        <taxon>Tracheophyta</taxon>
        <taxon>Spermatophyta</taxon>
        <taxon>Magnoliopsida</taxon>
        <taxon>Liliopsida</taxon>
        <taxon>Poales</taxon>
        <taxon>Poaceae</taxon>
        <taxon>PACMAD clade</taxon>
        <taxon>Panicoideae</taxon>
        <taxon>Panicodae</taxon>
        <taxon>Paniceae</taxon>
        <taxon>Anthephorinae</taxon>
        <taxon>Digitaria</taxon>
    </lineage>
</organism>
<dbReference type="EMBL" id="JACEFO010001608">
    <property type="protein sequence ID" value="KAF8731397.1"/>
    <property type="molecule type" value="Genomic_DNA"/>
</dbReference>
<reference evidence="1" key="1">
    <citation type="submission" date="2020-07" db="EMBL/GenBank/DDBJ databases">
        <title>Genome sequence and genetic diversity analysis of an under-domesticated orphan crop, white fonio (Digitaria exilis).</title>
        <authorList>
            <person name="Bennetzen J.L."/>
            <person name="Chen S."/>
            <person name="Ma X."/>
            <person name="Wang X."/>
            <person name="Yssel A.E.J."/>
            <person name="Chaluvadi S.R."/>
            <person name="Johnson M."/>
            <person name="Gangashetty P."/>
            <person name="Hamidou F."/>
            <person name="Sanogo M.D."/>
            <person name="Zwaenepoel A."/>
            <person name="Wallace J."/>
            <person name="Van De Peer Y."/>
            <person name="Van Deynze A."/>
        </authorList>
    </citation>
    <scope>NUCLEOTIDE SEQUENCE</scope>
    <source>
        <tissue evidence="1">Leaves</tissue>
    </source>
</reference>
<dbReference type="PANTHER" id="PTHR33085">
    <property type="entry name" value="OS12G0113100 PROTEIN-RELATED"/>
    <property type="match status" value="1"/>
</dbReference>
<dbReference type="Proteomes" id="UP000636709">
    <property type="component" value="Unassembled WGS sequence"/>
</dbReference>
<name>A0A835KHB3_9POAL</name>
<sequence length="378" mass="41861">MGGMERMIRRFVNIVAERRSGHKYTLHRLDVSKHLFFPSTAAAEAANKTNGKVSILPSLPAPTMRFESAPTTLWDAGKLEMFALVSPRSCEDRILCSNTAGHTMLYNAYWGCIQAMPSLSCGKGSTPMAISVARPGASEEDLYVMNTSVDLGYGLSSFADLRGPSSFDVLRFGSLGSDRGWRSDPLPPPPFAGNVRSYTVVDGGSTICVSTFARSGGGTYCFDTVKREWRQAGGGWVLPFYGAAEYVPDLKLWMGFSSRDRQQLCAWDLSGVAKDDKPPTLEHSWTDLKTPKEWSPTRISLINLGKGWFCIAKTFRVVNGDDGWESFHLDSVVDKFAVLTGIQMVTRGGGQDDQEGIEMIRHKSIRYMFTNEMIRWVL</sequence>